<feature type="coiled-coil region" evidence="4">
    <location>
        <begin position="848"/>
        <end position="1161"/>
    </location>
</feature>
<dbReference type="GO" id="GO:0006406">
    <property type="term" value="P:mRNA export from nucleus"/>
    <property type="evidence" value="ECO:0007669"/>
    <property type="project" value="TreeGrafter"/>
</dbReference>
<comment type="caution">
    <text evidence="7">The sequence shown here is derived from an EMBL/GenBank/DDBJ whole genome shotgun (WGS) entry which is preliminary data.</text>
</comment>
<reference evidence="7 8" key="1">
    <citation type="submission" date="2018-03" db="EMBL/GenBank/DDBJ databases">
        <title>Candida pseudohaemulonii genome assembly and annotation.</title>
        <authorList>
            <person name="Munoz J.F."/>
            <person name="Gade L.G."/>
            <person name="Chow N.A."/>
            <person name="Litvintseva A.P."/>
            <person name="Loparev V.N."/>
            <person name="Cuomo C.A."/>
        </authorList>
    </citation>
    <scope>NUCLEOTIDE SEQUENCE [LARGE SCALE GENOMIC DNA]</scope>
    <source>
        <strain evidence="7 8">B12108</strain>
    </source>
</reference>
<feature type="compositionally biased region" description="Polar residues" evidence="5">
    <location>
        <begin position="194"/>
        <end position="208"/>
    </location>
</feature>
<feature type="compositionally biased region" description="Polar residues" evidence="5">
    <location>
        <begin position="58"/>
        <end position="70"/>
    </location>
</feature>
<feature type="region of interest" description="Disordered" evidence="5">
    <location>
        <begin position="1606"/>
        <end position="1651"/>
    </location>
</feature>
<evidence type="ECO:0000256" key="3">
    <source>
        <dbReference type="ARBA" id="ARBA00023242"/>
    </source>
</evidence>
<evidence type="ECO:0000256" key="2">
    <source>
        <dbReference type="ARBA" id="ARBA00023054"/>
    </source>
</evidence>
<feature type="coiled-coil region" evidence="4">
    <location>
        <begin position="1344"/>
        <end position="1393"/>
    </location>
</feature>
<dbReference type="GO" id="GO:0017056">
    <property type="term" value="F:structural constituent of nuclear pore"/>
    <property type="evidence" value="ECO:0007669"/>
    <property type="project" value="TreeGrafter"/>
</dbReference>
<proteinExistence type="predicted"/>
<keyword evidence="8" id="KW-1185">Reference proteome</keyword>
<feature type="coiled-coil region" evidence="4">
    <location>
        <begin position="1189"/>
        <end position="1269"/>
    </location>
</feature>
<feature type="compositionally biased region" description="Basic and acidic residues" evidence="5">
    <location>
        <begin position="85"/>
        <end position="94"/>
    </location>
</feature>
<feature type="compositionally biased region" description="Basic and acidic residues" evidence="5">
    <location>
        <begin position="1632"/>
        <end position="1651"/>
    </location>
</feature>
<comment type="subcellular location">
    <subcellularLocation>
        <location evidence="1">Nucleus</location>
    </subcellularLocation>
</comment>
<feature type="region of interest" description="Disordered" evidence="5">
    <location>
        <begin position="1741"/>
        <end position="1760"/>
    </location>
</feature>
<feature type="region of interest" description="Disordered" evidence="5">
    <location>
        <begin position="1809"/>
        <end position="1919"/>
    </location>
</feature>
<protein>
    <recommendedName>
        <fullName evidence="6">NUA/TPR/MLP1-2-like domain-containing protein</fullName>
    </recommendedName>
</protein>
<sequence length="1919" mass="216826">MGEPEDEKKAQETPSQDVEMVDDDVINPMLENELVTIPDEFNKGNREPSVEQHEIQSDVLQQSNTLQPSEISEEPQIISVESETISEHPLKPDDQVEEVTDVPDEVIEPTVDATAPAITVNEPELESHEQETQENSQTAAQAEPQDAAQLEVQPIESEQPESQQADDAPVDQEHGQTENAAEAVPDNMEEDQDPNTSVTLNPPSSAHNFATPLKSLPALKDIEPITTPKSFNVAKDAENVRSSPVAEQRSANLAELAEQDDVLDHTANDTFASAVMDTQNIDGATSETGNKLESDLEPVASFLGLDSATLGKLPSFIISKLVTKTQQFHGLQSELSFFKLNQEQFSQVQLKKLEAFQHKIEKLTETNANITLENEVQYDELVTLKETLTSIRSENSNLSDKTFQLESKLKEWESKYNDLNGSNDANNLQLNEALDKAIKSNLELGQKLSELNKELSEAVNEKFNFKLELNKANNELVYTKNQKEWYEKELKSLQDKYTTLLKKHDADSLRDSNQISSLSSKNETLASIKDSLQAQIRELDAKLEKQTNKASDLETSLEVQKSKFLKDSAQKDDLIELLNVQMNEKASRILTLETYSEELKTTTSQSISNLQRDLYDKEDKLAQVEEKLRRTEDALDSELHKETELPKLGTSAELIMQNKPHGISLSSLYTEFNHMKKELVLEKSQKEKLAAQLQHFVSELESKKPAIASYRNQIQFYEQSLKDMLGKLEASRLDKLDSDKETNRLRTRLSNYEAELQSLKQLSKDLGRQLCYYLIHSKVRDGNDNPLTSEERKTIDLILTKSGNKDSNGESDTDQLITERLVGFSSIIEMQQKNQDLLVAVRLLGKQLEAKEQETEGLESAAVEEAREAILTLQGELDSVNTRLEAVTKERDLIKSLGDTTSSSGTELSKVEVRLLTKSNQELKAKLKDTEESLKTMQSQLSERIKSLMERLTQANSACEEVQTKLSSAKHSASLAENRYDNVKKLFENTTREVENANREVAFWKEQASKQETLLVRKSNELRDVERGLAEANSALESLRSEKEVWGAIQKSLKEEVAQLKRDKDQLNSFVSNLQSLFKEREQSSLELSNRLSQSIENYQALQQKLTQKEEKIEILTSQSEMALKAQNAKLEQVNEISQRLVDAKLKISEKESVIKTLRDQLTNASKVRPNRALEATVTSENGNNASEYDDIKFELKQAEAQVNEFSNIAKAAEDALVKATESFDNYKVSADEKIEAAENEKKALLSQIESQKKEIDDLQKKLYSDQSEHLNTVQELKTKLHEYSLKASSYDDLKSEYEQKFTGLSNDLNSQAQMNDALDKKFQAKFSEVEALNTELVTQKDLNQTLLQKIEDLTAKLNNASAELSTKESVVSDEQAKNLEELETTRAKLNDLQYQFNLTLNQLELNKSGNGVDGASGEDLKEVVNYLRREKDVAESRVNLLIEEKQRLEVQVDTVNAELGAARSQLNRLLNTKVQLDDATKEHARLLEQLEQLNILRESNVTLRNENKQSLETVENLRKEIETLKSNLSNPSAPSVSDEASASVHEQDLRLLKEENERLKNQLENNEEMKKLLAKFDALKNEFRSKLIAHRDKNRELEKELNELRSTHDSTTKQLSDLQSQQGSGSNDNTDALKEQLSKAEAAKQEADKRFETEVTNLREQHEADKTKLRTQLQTQFDVRLAAELAKAKSETTTEGSSAAVSEDEIRQRVELELRAKVEAATKELTAKFEKELDSKVEQRVQERLASQGANQPSNKEKEELTKYYEDKIKALNDDFEHRLDDEKQKLEQTIETKYLFKLRVLTRKLEKYEGTESSGGDTQTSERPTSARQGQGSGRSTPTYGGPHGESTLSVIQPNTSGNRNGQQAVTFPHTQGQSQGQQGQQRGNFQGTHQGHTYNRKRTFPPNSSNTYKKPRDDKE</sequence>
<dbReference type="STRING" id="418784.A0A2P7YYZ8"/>
<dbReference type="GeneID" id="36564257"/>
<feature type="coiled-coil region" evidence="4">
    <location>
        <begin position="434"/>
        <end position="563"/>
    </location>
</feature>
<evidence type="ECO:0000313" key="7">
    <source>
        <dbReference type="EMBL" id="PSK41191.1"/>
    </source>
</evidence>
<keyword evidence="2 4" id="KW-0175">Coiled coil</keyword>
<feature type="coiled-coil region" evidence="4">
    <location>
        <begin position="607"/>
        <end position="641"/>
    </location>
</feature>
<evidence type="ECO:0000256" key="1">
    <source>
        <dbReference type="ARBA" id="ARBA00004123"/>
    </source>
</evidence>
<dbReference type="RefSeq" id="XP_024715890.1">
    <property type="nucleotide sequence ID" value="XM_024856291.1"/>
</dbReference>
<dbReference type="Pfam" id="PF25785">
    <property type="entry name" value="TPR"/>
    <property type="match status" value="1"/>
</dbReference>
<dbReference type="OrthoDB" id="343070at2759"/>
<dbReference type="EMBL" id="PYFQ01000001">
    <property type="protein sequence ID" value="PSK41191.1"/>
    <property type="molecule type" value="Genomic_DNA"/>
</dbReference>
<feature type="coiled-coil region" evidence="4">
    <location>
        <begin position="707"/>
        <end position="769"/>
    </location>
</feature>
<dbReference type="GO" id="GO:0005643">
    <property type="term" value="C:nuclear pore"/>
    <property type="evidence" value="ECO:0007669"/>
    <property type="project" value="TreeGrafter"/>
</dbReference>
<feature type="compositionally biased region" description="Low complexity" evidence="5">
    <location>
        <begin position="1874"/>
        <end position="1890"/>
    </location>
</feature>
<dbReference type="Proteomes" id="UP000241107">
    <property type="component" value="Unassembled WGS sequence"/>
</dbReference>
<evidence type="ECO:0000256" key="4">
    <source>
        <dbReference type="SAM" id="Coils"/>
    </source>
</evidence>
<dbReference type="PANTHER" id="PTHR18898:SF2">
    <property type="entry name" value="NUCLEOPROTEIN TPR"/>
    <property type="match status" value="1"/>
</dbReference>
<feature type="compositionally biased region" description="Low complexity" evidence="5">
    <location>
        <begin position="151"/>
        <end position="163"/>
    </location>
</feature>
<feature type="compositionally biased region" description="Polar residues" evidence="5">
    <location>
        <begin position="1526"/>
        <end position="1541"/>
    </location>
</feature>
<accession>A0A2P7YYZ8</accession>
<dbReference type="VEuPathDB" id="FungiDB:C7M61_000865"/>
<organism evidence="7 8">
    <name type="scientific">Candidozyma pseudohaemuli</name>
    <dbReference type="NCBI Taxonomy" id="418784"/>
    <lineage>
        <taxon>Eukaryota</taxon>
        <taxon>Fungi</taxon>
        <taxon>Dikarya</taxon>
        <taxon>Ascomycota</taxon>
        <taxon>Saccharomycotina</taxon>
        <taxon>Pichiomycetes</taxon>
        <taxon>Metschnikowiaceae</taxon>
        <taxon>Candidozyma</taxon>
    </lineage>
</organism>
<feature type="compositionally biased region" description="Polar residues" evidence="5">
    <location>
        <begin position="1849"/>
        <end position="1873"/>
    </location>
</feature>
<dbReference type="InterPro" id="IPR057974">
    <property type="entry name" value="NUA/TPR/MLP1-2-like_dom"/>
</dbReference>
<evidence type="ECO:0000259" key="6">
    <source>
        <dbReference type="Pfam" id="PF25785"/>
    </source>
</evidence>
<feature type="domain" description="NUA/TPR/MLP1-2-like" evidence="6">
    <location>
        <begin position="742"/>
        <end position="853"/>
    </location>
</feature>
<dbReference type="PANTHER" id="PTHR18898">
    <property type="entry name" value="NUCLEOPROTEIN TPR-RELATED"/>
    <property type="match status" value="1"/>
</dbReference>
<feature type="region of interest" description="Disordered" evidence="5">
    <location>
        <begin position="40"/>
        <end position="211"/>
    </location>
</feature>
<feature type="compositionally biased region" description="Low complexity" evidence="5">
    <location>
        <begin position="1615"/>
        <end position="1630"/>
    </location>
</feature>
<evidence type="ECO:0000313" key="8">
    <source>
        <dbReference type="Proteomes" id="UP000241107"/>
    </source>
</evidence>
<name>A0A2P7YYZ8_9ASCO</name>
<gene>
    <name evidence="7" type="ORF">C7M61_000865</name>
</gene>
<feature type="compositionally biased region" description="Polar residues" evidence="5">
    <location>
        <begin position="1813"/>
        <end position="1841"/>
    </location>
</feature>
<feature type="compositionally biased region" description="Acidic residues" evidence="5">
    <location>
        <begin position="95"/>
        <end position="107"/>
    </location>
</feature>
<feature type="compositionally biased region" description="Basic and acidic residues" evidence="5">
    <location>
        <begin position="40"/>
        <end position="56"/>
    </location>
</feature>
<keyword evidence="3" id="KW-0539">Nucleus</keyword>
<feature type="region of interest" description="Disordered" evidence="5">
    <location>
        <begin position="1526"/>
        <end position="1547"/>
    </location>
</feature>
<evidence type="ECO:0000256" key="5">
    <source>
        <dbReference type="SAM" id="MobiDB-lite"/>
    </source>
</evidence>